<evidence type="ECO:0000313" key="4">
    <source>
        <dbReference type="Proteomes" id="UP000183788"/>
    </source>
</evidence>
<keyword evidence="1" id="KW-0472">Membrane</keyword>
<evidence type="ECO:0000313" key="2">
    <source>
        <dbReference type="EMBL" id="SFW30999.1"/>
    </source>
</evidence>
<keyword evidence="1" id="KW-0812">Transmembrane</keyword>
<accession>A0A1K1N6N7</accession>
<evidence type="ECO:0000256" key="1">
    <source>
        <dbReference type="SAM" id="Phobius"/>
    </source>
</evidence>
<feature type="transmembrane region" description="Helical" evidence="1">
    <location>
        <begin position="241"/>
        <end position="273"/>
    </location>
</feature>
<sequence length="364" mass="42849">MQDVESFDQLYKAALLKRPGLKDLVGDFDDAWEIRNDGNFPLPAGEKTFTDTWQGQLKSIASMADGFILLVLGLSTIMIKWYFGLLCLALIIAILKIPKINFRLFARHMIRMFADGLVIENDTYSWEQLQHVFLIRHRARRNSREMNKLVLIVKGRGFKVYKLFYYEGWKQKWRQEFDTYMAPYLLIDPVIAAKPNKRLYDKLYQESIPSSYGPRDIREIVNNGKYKPGKKVFRHLINVRLLWWLMAICFIIDPMIWLLVLLLILCSLLAAWIKGFHKTLSSIFGWHKIVIKDEGIRINNDYYDWTEIKAVFVLERRYRQGHPKLALALTGDSFKIYHLTYYFLIRNPLKAFNKYIGPHLPLSA</sequence>
<reference evidence="3 5" key="2">
    <citation type="submission" date="2023-11" db="EMBL/GenBank/DDBJ databases">
        <title>MicrobeMod: A computational toolkit for identifying prokaryotic methylation and restriction-modification with nanopore sequencing.</title>
        <authorList>
            <person name="Crits-Christoph A."/>
            <person name="Kang S.C."/>
            <person name="Lee H."/>
            <person name="Ostrov N."/>
        </authorList>
    </citation>
    <scope>NUCLEOTIDE SEQUENCE [LARGE SCALE GENOMIC DNA]</scope>
    <source>
        <strain evidence="3 5">ATCC 23090</strain>
    </source>
</reference>
<keyword evidence="5" id="KW-1185">Reference proteome</keyword>
<dbReference type="AlphaFoldDB" id="A0A1K1N6N7"/>
<dbReference type="EMBL" id="FPIZ01000003">
    <property type="protein sequence ID" value="SFW30999.1"/>
    <property type="molecule type" value="Genomic_DNA"/>
</dbReference>
<reference evidence="2 4" key="1">
    <citation type="submission" date="2016-11" db="EMBL/GenBank/DDBJ databases">
        <authorList>
            <person name="Jaros S."/>
            <person name="Januszkiewicz K."/>
            <person name="Wedrychowicz H."/>
        </authorList>
    </citation>
    <scope>NUCLEOTIDE SEQUENCE [LARGE SCALE GENOMIC DNA]</scope>
    <source>
        <strain evidence="2 4">DSM 784</strain>
    </source>
</reference>
<keyword evidence="1" id="KW-1133">Transmembrane helix</keyword>
<evidence type="ECO:0000313" key="5">
    <source>
        <dbReference type="Proteomes" id="UP001326715"/>
    </source>
</evidence>
<gene>
    <name evidence="2" type="ORF">SAMN05661012_01020</name>
    <name evidence="3" type="ORF">SR876_05145</name>
</gene>
<evidence type="ECO:0000313" key="3">
    <source>
        <dbReference type="EMBL" id="WQG90873.1"/>
    </source>
</evidence>
<proteinExistence type="predicted"/>
<name>A0A1K1N6N7_9BACT</name>
<dbReference type="Proteomes" id="UP000183788">
    <property type="component" value="Unassembled WGS sequence"/>
</dbReference>
<dbReference type="EMBL" id="CP140154">
    <property type="protein sequence ID" value="WQG90873.1"/>
    <property type="molecule type" value="Genomic_DNA"/>
</dbReference>
<dbReference type="Proteomes" id="UP001326715">
    <property type="component" value="Chromosome"/>
</dbReference>
<protein>
    <submittedName>
        <fullName evidence="2">Uncharacterized protein</fullName>
    </submittedName>
</protein>
<dbReference type="RefSeq" id="WP_072357530.1">
    <property type="nucleotide sequence ID" value="NZ_CP139972.1"/>
</dbReference>
<feature type="transmembrane region" description="Helical" evidence="1">
    <location>
        <begin position="67"/>
        <end position="95"/>
    </location>
</feature>
<organism evidence="2 4">
    <name type="scientific">Chitinophaga sancti</name>
    <dbReference type="NCBI Taxonomy" id="1004"/>
    <lineage>
        <taxon>Bacteria</taxon>
        <taxon>Pseudomonadati</taxon>
        <taxon>Bacteroidota</taxon>
        <taxon>Chitinophagia</taxon>
        <taxon>Chitinophagales</taxon>
        <taxon>Chitinophagaceae</taxon>
        <taxon>Chitinophaga</taxon>
    </lineage>
</organism>